<organism evidence="1 2">
    <name type="scientific">Fusarium ambrosium</name>
    <dbReference type="NCBI Taxonomy" id="131363"/>
    <lineage>
        <taxon>Eukaryota</taxon>
        <taxon>Fungi</taxon>
        <taxon>Dikarya</taxon>
        <taxon>Ascomycota</taxon>
        <taxon>Pezizomycotina</taxon>
        <taxon>Sordariomycetes</taxon>
        <taxon>Hypocreomycetidae</taxon>
        <taxon>Hypocreales</taxon>
        <taxon>Nectriaceae</taxon>
        <taxon>Fusarium</taxon>
        <taxon>Fusarium solani species complex</taxon>
    </lineage>
</organism>
<gene>
    <name evidence="1" type="ORF">CDV31_004678</name>
</gene>
<dbReference type="Proteomes" id="UP000288429">
    <property type="component" value="Unassembled WGS sequence"/>
</dbReference>
<dbReference type="EMBL" id="NIZV01000046">
    <property type="protein sequence ID" value="RSM16061.1"/>
    <property type="molecule type" value="Genomic_DNA"/>
</dbReference>
<accession>A0A428UP03</accession>
<dbReference type="AlphaFoldDB" id="A0A428UP03"/>
<evidence type="ECO:0000313" key="2">
    <source>
        <dbReference type="Proteomes" id="UP000288429"/>
    </source>
</evidence>
<evidence type="ECO:0000313" key="1">
    <source>
        <dbReference type="EMBL" id="RSM16061.1"/>
    </source>
</evidence>
<proteinExistence type="predicted"/>
<keyword evidence="2" id="KW-1185">Reference proteome</keyword>
<comment type="caution">
    <text evidence="1">The sequence shown here is derived from an EMBL/GenBank/DDBJ whole genome shotgun (WGS) entry which is preliminary data.</text>
</comment>
<reference evidence="1 2" key="1">
    <citation type="submission" date="2017-06" db="EMBL/GenBank/DDBJ databases">
        <title>Cmopartive genomic analysis of Ambrosia Fusariam Clade fungi.</title>
        <authorList>
            <person name="Stajich J.E."/>
            <person name="Carrillo J."/>
            <person name="Kijimoto T."/>
            <person name="Eskalen A."/>
            <person name="O'Donnell K."/>
            <person name="Kasson M."/>
        </authorList>
    </citation>
    <scope>NUCLEOTIDE SEQUENCE [LARGE SCALE GENOMIC DNA]</scope>
    <source>
        <strain evidence="1 2">NRRL 20438</strain>
    </source>
</reference>
<name>A0A428UP03_9HYPO</name>
<protein>
    <submittedName>
        <fullName evidence="1">Uncharacterized protein</fullName>
    </submittedName>
</protein>
<sequence>MRSHCAPTHTSKYCYLNRYRCATGRALVPLTKACQINTPSPSSPTYPRLRCPGPPCSLLFFNIPFCFALDPSFPFSAGLVPLLILPFRITSPQSAESLVRHRVR</sequence>